<keyword evidence="2" id="KW-1185">Reference proteome</keyword>
<protein>
    <recommendedName>
        <fullName evidence="3">ArsR family transcriptional regulator</fullName>
    </recommendedName>
</protein>
<accession>A0ABV9YAP9</accession>
<gene>
    <name evidence="1" type="ORF">ACFPFM_36730</name>
</gene>
<organism evidence="1 2">
    <name type="scientific">Saccharothrix xinjiangensis</name>
    <dbReference type="NCBI Taxonomy" id="204798"/>
    <lineage>
        <taxon>Bacteria</taxon>
        <taxon>Bacillati</taxon>
        <taxon>Actinomycetota</taxon>
        <taxon>Actinomycetes</taxon>
        <taxon>Pseudonocardiales</taxon>
        <taxon>Pseudonocardiaceae</taxon>
        <taxon>Saccharothrix</taxon>
    </lineage>
</organism>
<dbReference type="EMBL" id="JBHSJB010000042">
    <property type="protein sequence ID" value="MFC5059293.1"/>
    <property type="molecule type" value="Genomic_DNA"/>
</dbReference>
<reference evidence="2" key="1">
    <citation type="journal article" date="2019" name="Int. J. Syst. Evol. Microbiol.">
        <title>The Global Catalogue of Microorganisms (GCM) 10K type strain sequencing project: providing services to taxonomists for standard genome sequencing and annotation.</title>
        <authorList>
            <consortium name="The Broad Institute Genomics Platform"/>
            <consortium name="The Broad Institute Genome Sequencing Center for Infectious Disease"/>
            <person name="Wu L."/>
            <person name="Ma J."/>
        </authorList>
    </citation>
    <scope>NUCLEOTIDE SEQUENCE [LARGE SCALE GENOMIC DNA]</scope>
    <source>
        <strain evidence="2">KCTC 12848</strain>
    </source>
</reference>
<evidence type="ECO:0008006" key="3">
    <source>
        <dbReference type="Google" id="ProtNLM"/>
    </source>
</evidence>
<comment type="caution">
    <text evidence="1">The sequence shown here is derived from an EMBL/GenBank/DDBJ whole genome shotgun (WGS) entry which is preliminary data.</text>
</comment>
<name>A0ABV9YAP9_9PSEU</name>
<evidence type="ECO:0000313" key="2">
    <source>
        <dbReference type="Proteomes" id="UP001595833"/>
    </source>
</evidence>
<sequence>MNTDTDTETELGLTPRDRAVLRAVAAGRCAYAAGALLVDGIGCCDQFVGPRLVRAGLIAAGGVAEVGGGAGSGPVRLTAAGRALLADAPIPHAA</sequence>
<dbReference type="RefSeq" id="WP_344035789.1">
    <property type="nucleotide sequence ID" value="NZ_BAAAKE010000003.1"/>
</dbReference>
<evidence type="ECO:0000313" key="1">
    <source>
        <dbReference type="EMBL" id="MFC5059293.1"/>
    </source>
</evidence>
<dbReference type="Proteomes" id="UP001595833">
    <property type="component" value="Unassembled WGS sequence"/>
</dbReference>
<proteinExistence type="predicted"/>